<reference evidence="2" key="1">
    <citation type="submission" date="2021-01" db="EMBL/GenBank/DDBJ databases">
        <title>Whole genome shotgun sequence of Planotetraspora thailandica NBRC 104271.</title>
        <authorList>
            <person name="Komaki H."/>
            <person name="Tamura T."/>
        </authorList>
    </citation>
    <scope>NUCLEOTIDE SEQUENCE</scope>
    <source>
        <strain evidence="2">NBRC 104271</strain>
    </source>
</reference>
<feature type="region of interest" description="Disordered" evidence="1">
    <location>
        <begin position="1"/>
        <end position="23"/>
    </location>
</feature>
<protein>
    <recommendedName>
        <fullName evidence="4">DUF4439 domain-containing protein</fullName>
    </recommendedName>
</protein>
<evidence type="ECO:0000313" key="3">
    <source>
        <dbReference type="Proteomes" id="UP000605992"/>
    </source>
</evidence>
<evidence type="ECO:0000313" key="2">
    <source>
        <dbReference type="EMBL" id="GII55148.1"/>
    </source>
</evidence>
<organism evidence="2 3">
    <name type="scientific">Planotetraspora thailandica</name>
    <dbReference type="NCBI Taxonomy" id="487172"/>
    <lineage>
        <taxon>Bacteria</taxon>
        <taxon>Bacillati</taxon>
        <taxon>Actinomycetota</taxon>
        <taxon>Actinomycetes</taxon>
        <taxon>Streptosporangiales</taxon>
        <taxon>Streptosporangiaceae</taxon>
        <taxon>Planotetraspora</taxon>
    </lineage>
</organism>
<evidence type="ECO:0008006" key="4">
    <source>
        <dbReference type="Google" id="ProtNLM"/>
    </source>
</evidence>
<keyword evidence="3" id="KW-1185">Reference proteome</keyword>
<proteinExistence type="predicted"/>
<dbReference type="Proteomes" id="UP000605992">
    <property type="component" value="Unassembled WGS sequence"/>
</dbReference>
<name>A0A8J3V1M4_9ACTN</name>
<dbReference type="AlphaFoldDB" id="A0A8J3V1M4"/>
<gene>
    <name evidence="2" type="ORF">Pth03_35370</name>
</gene>
<evidence type="ECO:0000256" key="1">
    <source>
        <dbReference type="SAM" id="MobiDB-lite"/>
    </source>
</evidence>
<accession>A0A8J3V1M4</accession>
<feature type="compositionally biased region" description="Basic and acidic residues" evidence="1">
    <location>
        <begin position="12"/>
        <end position="23"/>
    </location>
</feature>
<comment type="caution">
    <text evidence="2">The sequence shown here is derived from an EMBL/GenBank/DDBJ whole genome shotgun (WGS) entry which is preliminary data.</text>
</comment>
<feature type="region of interest" description="Disordered" evidence="1">
    <location>
        <begin position="74"/>
        <end position="97"/>
    </location>
</feature>
<feature type="compositionally biased region" description="Low complexity" evidence="1">
    <location>
        <begin position="76"/>
        <end position="97"/>
    </location>
</feature>
<dbReference type="EMBL" id="BOOR01000024">
    <property type="protein sequence ID" value="GII55148.1"/>
    <property type="molecule type" value="Genomic_DNA"/>
</dbReference>
<sequence>MAGLIVSGCTSRSEEPAAPRPKDPQVVLLTSLIEAKEQMIALYDRGALAGADLATALGPFKQRHAAHLAAFKKLMPPGESSSPSPSPTASAAASPVSLAKLRDAERRAAAGRAKQMAHASPALAQLLASVGACEAVHAMALGVLRG</sequence>